<comment type="caution">
    <text evidence="1">The sequence shown here is derived from an EMBL/GenBank/DDBJ whole genome shotgun (WGS) entry which is preliminary data.</text>
</comment>
<keyword evidence="2" id="KW-1185">Reference proteome</keyword>
<gene>
    <name evidence="1" type="ORF">ACOLOM_LOCUS3456</name>
</gene>
<dbReference type="Proteomes" id="UP000789525">
    <property type="component" value="Unassembled WGS sequence"/>
</dbReference>
<feature type="non-terminal residue" evidence="1">
    <location>
        <position position="45"/>
    </location>
</feature>
<proteinExistence type="predicted"/>
<evidence type="ECO:0000313" key="1">
    <source>
        <dbReference type="EMBL" id="CAG8516484.1"/>
    </source>
</evidence>
<evidence type="ECO:0000313" key="2">
    <source>
        <dbReference type="Proteomes" id="UP000789525"/>
    </source>
</evidence>
<name>A0ACA9LCL2_9GLOM</name>
<dbReference type="EMBL" id="CAJVPT010005125">
    <property type="protein sequence ID" value="CAG8516484.1"/>
    <property type="molecule type" value="Genomic_DNA"/>
</dbReference>
<protein>
    <submittedName>
        <fullName evidence="1">360_t:CDS:1</fullName>
    </submittedName>
</protein>
<sequence>MIPVQDIIVKERVKFALLLDNSIMDIKNYAVPNSSDNWKISVNQK</sequence>
<reference evidence="1" key="1">
    <citation type="submission" date="2021-06" db="EMBL/GenBank/DDBJ databases">
        <authorList>
            <person name="Kallberg Y."/>
            <person name="Tangrot J."/>
            <person name="Rosling A."/>
        </authorList>
    </citation>
    <scope>NUCLEOTIDE SEQUENCE</scope>
    <source>
        <strain evidence="1">CL356</strain>
    </source>
</reference>
<organism evidence="1 2">
    <name type="scientific">Acaulospora colombiana</name>
    <dbReference type="NCBI Taxonomy" id="27376"/>
    <lineage>
        <taxon>Eukaryota</taxon>
        <taxon>Fungi</taxon>
        <taxon>Fungi incertae sedis</taxon>
        <taxon>Mucoromycota</taxon>
        <taxon>Glomeromycotina</taxon>
        <taxon>Glomeromycetes</taxon>
        <taxon>Diversisporales</taxon>
        <taxon>Acaulosporaceae</taxon>
        <taxon>Acaulospora</taxon>
    </lineage>
</organism>
<accession>A0ACA9LCL2</accession>